<gene>
    <name evidence="1" type="ordered locus">Runsl_2081</name>
</gene>
<sequence>MTPGFLCVLSINDGTGHSSSIQLEIDRRLRTLVTNNNHFMAVDNLQMSAKHTDCFT</sequence>
<dbReference type="Proteomes" id="UP000000493">
    <property type="component" value="Chromosome"/>
</dbReference>
<name>A0A7U3ZJQ1_RUNSL</name>
<dbReference type="AlphaFoldDB" id="A0A7U3ZJQ1"/>
<proteinExistence type="predicted"/>
<reference evidence="1 2" key="2">
    <citation type="journal article" date="2012" name="Stand. Genomic Sci.">
        <title>Complete genome sequence of the aquatic bacterium Runella slithyformis type strain (LSU 4(T)).</title>
        <authorList>
            <person name="Copeland A."/>
            <person name="Zhang X."/>
            <person name="Misra M."/>
            <person name="Lapidus A."/>
            <person name="Nolan M."/>
            <person name="Lucas S."/>
            <person name="Deshpande S."/>
            <person name="Cheng J.F."/>
            <person name="Tapia R."/>
            <person name="Goodwin L.A."/>
            <person name="Pitluck S."/>
            <person name="Liolios K."/>
            <person name="Pagani I."/>
            <person name="Ivanova N."/>
            <person name="Mikhailova N."/>
            <person name="Pati A."/>
            <person name="Chen A."/>
            <person name="Palaniappan K."/>
            <person name="Land M."/>
            <person name="Hauser L."/>
            <person name="Pan C."/>
            <person name="Jeffries C.D."/>
            <person name="Detter J.C."/>
            <person name="Brambilla E.M."/>
            <person name="Rohde M."/>
            <person name="Djao O.D."/>
            <person name="Goker M."/>
            <person name="Sikorski J."/>
            <person name="Tindall B.J."/>
            <person name="Woyke T."/>
            <person name="Bristow J."/>
            <person name="Eisen J.A."/>
            <person name="Markowitz V."/>
            <person name="Hugenholtz P."/>
            <person name="Kyrpides N.C."/>
            <person name="Klenk H.P."/>
            <person name="Mavromatis K."/>
        </authorList>
    </citation>
    <scope>NUCLEOTIDE SEQUENCE [LARGE SCALE GENOMIC DNA]</scope>
    <source>
        <strain evidence="2">ATCC 29530 / DSM 19594 / LMG 11500 / NCIMB 11436 / LSU 4</strain>
    </source>
</reference>
<evidence type="ECO:0000313" key="1">
    <source>
        <dbReference type="EMBL" id="AEI48496.1"/>
    </source>
</evidence>
<protein>
    <submittedName>
        <fullName evidence="1">Uncharacterized protein</fullName>
    </submittedName>
</protein>
<reference evidence="2" key="1">
    <citation type="submission" date="2011-06" db="EMBL/GenBank/DDBJ databases">
        <title>The complete genome of chromosome of Runella slithyformis DSM 19594.</title>
        <authorList>
            <consortium name="US DOE Joint Genome Institute (JGI-PGF)"/>
            <person name="Lucas S."/>
            <person name="Han J."/>
            <person name="Lapidus A."/>
            <person name="Bruce D."/>
            <person name="Goodwin L."/>
            <person name="Pitluck S."/>
            <person name="Peters L."/>
            <person name="Kyrpides N."/>
            <person name="Mavromatis K."/>
            <person name="Ivanova N."/>
            <person name="Ovchinnikova G."/>
            <person name="Zhang X."/>
            <person name="Misra M."/>
            <person name="Detter J.C."/>
            <person name="Tapia R."/>
            <person name="Han C."/>
            <person name="Land M."/>
            <person name="Hauser L."/>
            <person name="Markowitz V."/>
            <person name="Cheng J.-F."/>
            <person name="Hugenholtz P."/>
            <person name="Woyke T."/>
            <person name="Wu D."/>
            <person name="Tindall B."/>
            <person name="Faehrich R."/>
            <person name="Brambilla E."/>
            <person name="Klenk H.-P."/>
            <person name="Eisen J.A."/>
        </authorList>
    </citation>
    <scope>NUCLEOTIDE SEQUENCE [LARGE SCALE GENOMIC DNA]</scope>
    <source>
        <strain evidence="2">ATCC 29530 / DSM 19594 / LMG 11500 / NCIMB 11436 / LSU 4</strain>
    </source>
</reference>
<accession>A0A7U3ZJQ1</accession>
<evidence type="ECO:0000313" key="2">
    <source>
        <dbReference type="Proteomes" id="UP000000493"/>
    </source>
</evidence>
<organism evidence="1 2">
    <name type="scientific">Runella slithyformis (strain ATCC 29530 / DSM 19594 / LMG 11500 / NCIMB 11436 / LSU 4)</name>
    <dbReference type="NCBI Taxonomy" id="761193"/>
    <lineage>
        <taxon>Bacteria</taxon>
        <taxon>Pseudomonadati</taxon>
        <taxon>Bacteroidota</taxon>
        <taxon>Cytophagia</taxon>
        <taxon>Cytophagales</taxon>
        <taxon>Spirosomataceae</taxon>
        <taxon>Runella</taxon>
    </lineage>
</organism>
<dbReference type="EMBL" id="CP002859">
    <property type="protein sequence ID" value="AEI48496.1"/>
    <property type="molecule type" value="Genomic_DNA"/>
</dbReference>
<keyword evidence="2" id="KW-1185">Reference proteome</keyword>
<dbReference type="KEGG" id="rsi:Runsl_2081"/>